<comment type="caution">
    <text evidence="1">The sequence shown here is derived from an EMBL/GenBank/DDBJ whole genome shotgun (WGS) entry which is preliminary data.</text>
</comment>
<gene>
    <name evidence="1" type="ORF">MILVUS5_LOCUS5840</name>
</gene>
<evidence type="ECO:0000313" key="1">
    <source>
        <dbReference type="EMBL" id="CAJ2635077.1"/>
    </source>
</evidence>
<dbReference type="EMBL" id="CASHSV030000002">
    <property type="protein sequence ID" value="CAJ2635077.1"/>
    <property type="molecule type" value="Genomic_DNA"/>
</dbReference>
<keyword evidence="2" id="KW-1185">Reference proteome</keyword>
<name>A0ACB0ISA8_TRIPR</name>
<evidence type="ECO:0000313" key="2">
    <source>
        <dbReference type="Proteomes" id="UP001177021"/>
    </source>
</evidence>
<organism evidence="1 2">
    <name type="scientific">Trifolium pratense</name>
    <name type="common">Red clover</name>
    <dbReference type="NCBI Taxonomy" id="57577"/>
    <lineage>
        <taxon>Eukaryota</taxon>
        <taxon>Viridiplantae</taxon>
        <taxon>Streptophyta</taxon>
        <taxon>Embryophyta</taxon>
        <taxon>Tracheophyta</taxon>
        <taxon>Spermatophyta</taxon>
        <taxon>Magnoliopsida</taxon>
        <taxon>eudicotyledons</taxon>
        <taxon>Gunneridae</taxon>
        <taxon>Pentapetalae</taxon>
        <taxon>rosids</taxon>
        <taxon>fabids</taxon>
        <taxon>Fabales</taxon>
        <taxon>Fabaceae</taxon>
        <taxon>Papilionoideae</taxon>
        <taxon>50 kb inversion clade</taxon>
        <taxon>NPAAA clade</taxon>
        <taxon>Hologalegina</taxon>
        <taxon>IRL clade</taxon>
        <taxon>Trifolieae</taxon>
        <taxon>Trifolium</taxon>
    </lineage>
</organism>
<protein>
    <submittedName>
        <fullName evidence="1">Uncharacterized protein</fullName>
    </submittedName>
</protein>
<reference evidence="1" key="1">
    <citation type="submission" date="2023-10" db="EMBL/GenBank/DDBJ databases">
        <authorList>
            <person name="Rodriguez Cubillos JULIANA M."/>
            <person name="De Vega J."/>
        </authorList>
    </citation>
    <scope>NUCLEOTIDE SEQUENCE</scope>
</reference>
<sequence>MSKHNVLLLFFVFAVLSSTIFLVCDGTEMDDESSKLYIVYMGSLPTGASYFSTNHHLSILQQVIDGDDVENRLVRSYKRSFNGFAAILNDQQREKLLSMRGVLSVFPSQNYHLQTTRSWDFLGFPRSIERDQTIESDLVIGVIDSGIWPEAESFNDKGFGPIPKKWKGVCAGGGNFSCNNKIIGARFYTDEEKTARDFGGHGTHTASTTSGREVKDASFYGLAKGTARGGVPSSRISVYKVCKGDGTCSSKDILGAFDDAIADGVDILTISIGSPFAVEFLKDPIAIGSFHAMEKGILTAHAAGNYGPRPSSVSSNAPWLFSVAASSIDRQFIDKVILGNGKTFIGKSINTIPSNGRKLPIAVHNAKSCQVANVTPEICGCMDQNMVRGKLVLCGQPGGEVLAYMNGAIGSIVQVPKSQNELAVVTAKPSLNMDPENYAHVKSYTNSTKYPVAEILKSEETLHDNNAPRIPFFSSRGPNSLVPEIMKPDISAPGSDILAAFSPVASPTGDPDDKRSVKYNIISGTSMACPHVAGVAAYVKSFHPNWSPAAIKSAIMTTAKPINGTYNDMAGEFAYGSGNINPHQAVHPGLVYDITKQDYVQMLCNYGYDAYKIKKISGDNSSCHGASNISFLKDLNYPSLVIPIEPGKRFNVKIHRTVTNVGARNSTYRATIIPIQNIKISVKPNVLSFRSLNEKQSFVVTVVGRAISNQTAISSSLVWSDGTHHVKSPIIVQKSS</sequence>
<accession>A0ACB0ISA8</accession>
<dbReference type="Proteomes" id="UP001177021">
    <property type="component" value="Unassembled WGS sequence"/>
</dbReference>
<proteinExistence type="predicted"/>